<sequence length="138" mass="15227">MCLAPLRSVSGPTSVSVVAGHTCFSLCARKHSTSVKMKSTESTFNFTLEFRIVSWTVMMFPNGLVRAGPAVRPVAVGLINGFHGMKRYCDPSIIPMSVRNSLSFDELWTLTRAGKVHVRRHVVRLQFLPGRTYVGGSQ</sequence>
<evidence type="ECO:0000313" key="2">
    <source>
        <dbReference type="Proteomes" id="UP000299102"/>
    </source>
</evidence>
<proteinExistence type="predicted"/>
<organism evidence="1 2">
    <name type="scientific">Eumeta variegata</name>
    <name type="common">Bagworm moth</name>
    <name type="synonym">Eumeta japonica</name>
    <dbReference type="NCBI Taxonomy" id="151549"/>
    <lineage>
        <taxon>Eukaryota</taxon>
        <taxon>Metazoa</taxon>
        <taxon>Ecdysozoa</taxon>
        <taxon>Arthropoda</taxon>
        <taxon>Hexapoda</taxon>
        <taxon>Insecta</taxon>
        <taxon>Pterygota</taxon>
        <taxon>Neoptera</taxon>
        <taxon>Endopterygota</taxon>
        <taxon>Lepidoptera</taxon>
        <taxon>Glossata</taxon>
        <taxon>Ditrysia</taxon>
        <taxon>Tineoidea</taxon>
        <taxon>Psychidae</taxon>
        <taxon>Oiketicinae</taxon>
        <taxon>Eumeta</taxon>
    </lineage>
</organism>
<dbReference type="EMBL" id="BGZK01000252">
    <property type="protein sequence ID" value="GBP31882.1"/>
    <property type="molecule type" value="Genomic_DNA"/>
</dbReference>
<dbReference type="AlphaFoldDB" id="A0A4C1V0W6"/>
<dbReference type="Proteomes" id="UP000299102">
    <property type="component" value="Unassembled WGS sequence"/>
</dbReference>
<name>A0A4C1V0W6_EUMVA</name>
<protein>
    <submittedName>
        <fullName evidence="1">Uncharacterized protein</fullName>
    </submittedName>
</protein>
<keyword evidence="2" id="KW-1185">Reference proteome</keyword>
<evidence type="ECO:0000313" key="1">
    <source>
        <dbReference type="EMBL" id="GBP31882.1"/>
    </source>
</evidence>
<accession>A0A4C1V0W6</accession>
<comment type="caution">
    <text evidence="1">The sequence shown here is derived from an EMBL/GenBank/DDBJ whole genome shotgun (WGS) entry which is preliminary data.</text>
</comment>
<reference evidence="1 2" key="1">
    <citation type="journal article" date="2019" name="Commun. Biol.">
        <title>The bagworm genome reveals a unique fibroin gene that provides high tensile strength.</title>
        <authorList>
            <person name="Kono N."/>
            <person name="Nakamura H."/>
            <person name="Ohtoshi R."/>
            <person name="Tomita M."/>
            <person name="Numata K."/>
            <person name="Arakawa K."/>
        </authorList>
    </citation>
    <scope>NUCLEOTIDE SEQUENCE [LARGE SCALE GENOMIC DNA]</scope>
</reference>
<gene>
    <name evidence="1" type="ORF">EVAR_16657_1</name>
</gene>